<name>A0AAW0D9R7_9AGAR</name>
<evidence type="ECO:0000256" key="1">
    <source>
        <dbReference type="SAM" id="Coils"/>
    </source>
</evidence>
<accession>A0AAW0D9R7</accession>
<feature type="compositionally biased region" description="Basic and acidic residues" evidence="2">
    <location>
        <begin position="39"/>
        <end position="51"/>
    </location>
</feature>
<evidence type="ECO:0000256" key="2">
    <source>
        <dbReference type="SAM" id="MobiDB-lite"/>
    </source>
</evidence>
<dbReference type="Proteomes" id="UP001383192">
    <property type="component" value="Unassembled WGS sequence"/>
</dbReference>
<keyword evidence="4" id="KW-1185">Reference proteome</keyword>
<evidence type="ECO:0000313" key="3">
    <source>
        <dbReference type="EMBL" id="KAK7047651.1"/>
    </source>
</evidence>
<keyword evidence="1" id="KW-0175">Coiled coil</keyword>
<feature type="region of interest" description="Disordered" evidence="2">
    <location>
        <begin position="1"/>
        <end position="73"/>
    </location>
</feature>
<evidence type="ECO:0000313" key="4">
    <source>
        <dbReference type="Proteomes" id="UP001383192"/>
    </source>
</evidence>
<dbReference type="AlphaFoldDB" id="A0AAW0D9R7"/>
<organism evidence="3 4">
    <name type="scientific">Paramarasmius palmivorus</name>
    <dbReference type="NCBI Taxonomy" id="297713"/>
    <lineage>
        <taxon>Eukaryota</taxon>
        <taxon>Fungi</taxon>
        <taxon>Dikarya</taxon>
        <taxon>Basidiomycota</taxon>
        <taxon>Agaricomycotina</taxon>
        <taxon>Agaricomycetes</taxon>
        <taxon>Agaricomycetidae</taxon>
        <taxon>Agaricales</taxon>
        <taxon>Marasmiineae</taxon>
        <taxon>Marasmiaceae</taxon>
        <taxon>Paramarasmius</taxon>
    </lineage>
</organism>
<dbReference type="EMBL" id="JAYKXP010000019">
    <property type="protein sequence ID" value="KAK7047651.1"/>
    <property type="molecule type" value="Genomic_DNA"/>
</dbReference>
<reference evidence="3 4" key="1">
    <citation type="submission" date="2024-01" db="EMBL/GenBank/DDBJ databases">
        <title>A draft genome for a cacao thread blight-causing isolate of Paramarasmius palmivorus.</title>
        <authorList>
            <person name="Baruah I.K."/>
            <person name="Bukari Y."/>
            <person name="Amoako-Attah I."/>
            <person name="Meinhardt L.W."/>
            <person name="Bailey B.A."/>
            <person name="Cohen S.P."/>
        </authorList>
    </citation>
    <scope>NUCLEOTIDE SEQUENCE [LARGE SCALE GENOMIC DNA]</scope>
    <source>
        <strain evidence="3 4">GH-12</strain>
    </source>
</reference>
<protein>
    <submittedName>
        <fullName evidence="3">Uncharacterized protein</fullName>
    </submittedName>
</protein>
<feature type="compositionally biased region" description="Basic and acidic residues" evidence="2">
    <location>
        <begin position="60"/>
        <end position="73"/>
    </location>
</feature>
<feature type="coiled-coil region" evidence="1">
    <location>
        <begin position="226"/>
        <end position="253"/>
    </location>
</feature>
<sequence>MESDNEKPPPTVLESTGTEESEAKEDTESGGVSSRRRRIFDAFKKAEDRINESTSPTKTTPDRDANPTKRGPEIRSMIREFADTSEVLMNVLDEVQKLHPCIGVVVIAFKTMISLELKRRENDDKVMALLVKIQDMMKVLVQLRAISPDQKGHKEPFTVQEKIASLCVDIEADIKACGNLCDAWSKKGIFAKLIKSPLYEIRLAEFGDTFGERQKELELALSIFIAQEVRSANENLSQMKESLESTHEKLDMLLVFRSLQSPVERDLWEFIRAKGGLAKVMEDDTMTAREGQFTGTRAGIELELWKPKLWPTNTALEQCPATVNVEQFPMEH</sequence>
<gene>
    <name evidence="3" type="ORF">VNI00_006419</name>
</gene>
<comment type="caution">
    <text evidence="3">The sequence shown here is derived from an EMBL/GenBank/DDBJ whole genome shotgun (WGS) entry which is preliminary data.</text>
</comment>
<proteinExistence type="predicted"/>